<dbReference type="Proteomes" id="UP000761423">
    <property type="component" value="Unassembled WGS sequence"/>
</dbReference>
<keyword evidence="1" id="KW-0732">Signal</keyword>
<comment type="caution">
    <text evidence="2">The sequence shown here is derived from an EMBL/GenBank/DDBJ whole genome shotgun (WGS) entry which is preliminary data.</text>
</comment>
<reference evidence="2 3" key="1">
    <citation type="submission" date="2020-02" db="EMBL/GenBank/DDBJ databases">
        <authorList>
            <person name="Chen W.-M."/>
        </authorList>
    </citation>
    <scope>NUCLEOTIDE SEQUENCE [LARGE SCALE GENOMIC DNA]</scope>
    <source>
        <strain evidence="2 3">TWA-26</strain>
    </source>
</reference>
<dbReference type="RefSeq" id="WP_166237280.1">
    <property type="nucleotide sequence ID" value="NZ_JAAJBV010000009.1"/>
</dbReference>
<gene>
    <name evidence="2" type="ORF">G4L40_11135</name>
</gene>
<dbReference type="SUPFAM" id="SSF56925">
    <property type="entry name" value="OMPA-like"/>
    <property type="match status" value="1"/>
</dbReference>
<accession>A0ABX0IDN5</accession>
<proteinExistence type="predicted"/>
<sequence>MKKLLLAGIALLGFNANAQEENKGLQGTWWVAGQVAFSSTDNGTTETKSNTIVPIAGYFIAPTTTVGLGIGVINSTTDSGSTTVAESNTFIVQPLVRKYWGLGGKFFFFGQASLPMTFGKDKITDDKTTSIGVDLAPGFDFVVNKWMTVETSFSLVNMTSTTIKPDSGDSTNSFSFNANPFDLNPGDRKVGGLRVGVKFLF</sequence>
<evidence type="ECO:0008006" key="4">
    <source>
        <dbReference type="Google" id="ProtNLM"/>
    </source>
</evidence>
<keyword evidence="3" id="KW-1185">Reference proteome</keyword>
<evidence type="ECO:0000313" key="3">
    <source>
        <dbReference type="Proteomes" id="UP000761423"/>
    </source>
</evidence>
<protein>
    <recommendedName>
        <fullName evidence="4">Outer membrane protein beta-barrel domain-containing protein</fullName>
    </recommendedName>
</protein>
<feature type="chain" id="PRO_5046089259" description="Outer membrane protein beta-barrel domain-containing protein" evidence="1">
    <location>
        <begin position="19"/>
        <end position="201"/>
    </location>
</feature>
<dbReference type="EMBL" id="JAAJBV010000009">
    <property type="protein sequence ID" value="NHM05259.1"/>
    <property type="molecule type" value="Genomic_DNA"/>
</dbReference>
<evidence type="ECO:0000256" key="1">
    <source>
        <dbReference type="SAM" id="SignalP"/>
    </source>
</evidence>
<dbReference type="InterPro" id="IPR011250">
    <property type="entry name" value="OMP/PagP_B-barrel"/>
</dbReference>
<feature type="signal peptide" evidence="1">
    <location>
        <begin position="1"/>
        <end position="18"/>
    </location>
</feature>
<evidence type="ECO:0000313" key="2">
    <source>
        <dbReference type="EMBL" id="NHM05259.1"/>
    </source>
</evidence>
<name>A0ABX0IDN5_9FLAO</name>
<organism evidence="2 3">
    <name type="scientific">Flavobacterium celericrescens</name>
    <dbReference type="NCBI Taxonomy" id="2709780"/>
    <lineage>
        <taxon>Bacteria</taxon>
        <taxon>Pseudomonadati</taxon>
        <taxon>Bacteroidota</taxon>
        <taxon>Flavobacteriia</taxon>
        <taxon>Flavobacteriales</taxon>
        <taxon>Flavobacteriaceae</taxon>
        <taxon>Flavobacterium</taxon>
    </lineage>
</organism>